<dbReference type="Gene3D" id="3.40.50.300">
    <property type="entry name" value="P-loop containing nucleotide triphosphate hydrolases"/>
    <property type="match status" value="1"/>
</dbReference>
<dbReference type="SUPFAM" id="SSF52540">
    <property type="entry name" value="P-loop containing nucleoside triphosphate hydrolases"/>
    <property type="match status" value="1"/>
</dbReference>
<gene>
    <name evidence="2" type="ORF">B0T26DRAFT_748750</name>
</gene>
<dbReference type="InterPro" id="IPR053137">
    <property type="entry name" value="NLR-like"/>
</dbReference>
<evidence type="ECO:0000313" key="2">
    <source>
        <dbReference type="EMBL" id="KAK0728553.1"/>
    </source>
</evidence>
<protein>
    <submittedName>
        <fullName evidence="2">P-loop containing nucleoside triphosphate hydrolase protein</fullName>
    </submittedName>
</protein>
<keyword evidence="3" id="KW-1185">Reference proteome</keyword>
<proteinExistence type="predicted"/>
<evidence type="ECO:0000313" key="3">
    <source>
        <dbReference type="Proteomes" id="UP001172101"/>
    </source>
</evidence>
<name>A0AA40EAQ0_9PEZI</name>
<reference evidence="2" key="1">
    <citation type="submission" date="2023-06" db="EMBL/GenBank/DDBJ databases">
        <title>Genome-scale phylogeny and comparative genomics of the fungal order Sordariales.</title>
        <authorList>
            <consortium name="Lawrence Berkeley National Laboratory"/>
            <person name="Hensen N."/>
            <person name="Bonometti L."/>
            <person name="Westerberg I."/>
            <person name="Brannstrom I.O."/>
            <person name="Guillou S."/>
            <person name="Cros-Aarteil S."/>
            <person name="Calhoun S."/>
            <person name="Haridas S."/>
            <person name="Kuo A."/>
            <person name="Mondo S."/>
            <person name="Pangilinan J."/>
            <person name="Riley R."/>
            <person name="LaButti K."/>
            <person name="Andreopoulos B."/>
            <person name="Lipzen A."/>
            <person name="Chen C."/>
            <person name="Yanf M."/>
            <person name="Daum C."/>
            <person name="Ng V."/>
            <person name="Clum A."/>
            <person name="Steindorff A."/>
            <person name="Ohm R."/>
            <person name="Martin F."/>
            <person name="Silar P."/>
            <person name="Natvig D."/>
            <person name="Lalanne C."/>
            <person name="Gautier V."/>
            <person name="Ament-velasquez S.L."/>
            <person name="Kruys A."/>
            <person name="Hutchinson M.I."/>
            <person name="Powell A.J."/>
            <person name="Barry K."/>
            <person name="Miller A.N."/>
            <person name="Grigoriev I.V."/>
            <person name="Debuchy R."/>
            <person name="Gladieux P."/>
            <person name="Thoren M.H."/>
            <person name="Johannesson H."/>
        </authorList>
    </citation>
    <scope>NUCLEOTIDE SEQUENCE</scope>
    <source>
        <strain evidence="2">SMH2392-1A</strain>
    </source>
</reference>
<dbReference type="Pfam" id="PF00931">
    <property type="entry name" value="NB-ARC"/>
    <property type="match status" value="1"/>
</dbReference>
<dbReference type="SUPFAM" id="SSF48452">
    <property type="entry name" value="TPR-like"/>
    <property type="match status" value="1"/>
</dbReference>
<dbReference type="PANTHER" id="PTHR46082:SF6">
    <property type="entry name" value="AAA+ ATPASE DOMAIN-CONTAINING PROTEIN-RELATED"/>
    <property type="match status" value="1"/>
</dbReference>
<dbReference type="AlphaFoldDB" id="A0AA40EAQ0"/>
<dbReference type="SMART" id="SM00028">
    <property type="entry name" value="TPR"/>
    <property type="match status" value="3"/>
</dbReference>
<organism evidence="2 3">
    <name type="scientific">Lasiosphaeria miniovina</name>
    <dbReference type="NCBI Taxonomy" id="1954250"/>
    <lineage>
        <taxon>Eukaryota</taxon>
        <taxon>Fungi</taxon>
        <taxon>Dikarya</taxon>
        <taxon>Ascomycota</taxon>
        <taxon>Pezizomycotina</taxon>
        <taxon>Sordariomycetes</taxon>
        <taxon>Sordariomycetidae</taxon>
        <taxon>Sordariales</taxon>
        <taxon>Lasiosphaeriaceae</taxon>
        <taxon>Lasiosphaeria</taxon>
    </lineage>
</organism>
<dbReference type="InterPro" id="IPR019734">
    <property type="entry name" value="TPR_rpt"/>
</dbReference>
<dbReference type="InterPro" id="IPR027417">
    <property type="entry name" value="P-loop_NTPase"/>
</dbReference>
<dbReference type="Pfam" id="PF13424">
    <property type="entry name" value="TPR_12"/>
    <property type="match status" value="2"/>
</dbReference>
<dbReference type="Proteomes" id="UP001172101">
    <property type="component" value="Unassembled WGS sequence"/>
</dbReference>
<dbReference type="Gene3D" id="1.25.40.10">
    <property type="entry name" value="Tetratricopeptide repeat domain"/>
    <property type="match status" value="1"/>
</dbReference>
<dbReference type="EMBL" id="JAUIRO010000002">
    <property type="protein sequence ID" value="KAK0728553.1"/>
    <property type="molecule type" value="Genomic_DNA"/>
</dbReference>
<dbReference type="GO" id="GO:0043531">
    <property type="term" value="F:ADP binding"/>
    <property type="evidence" value="ECO:0007669"/>
    <property type="project" value="InterPro"/>
</dbReference>
<comment type="caution">
    <text evidence="2">The sequence shown here is derived from an EMBL/GenBank/DDBJ whole genome shotgun (WGS) entry which is preliminary data.</text>
</comment>
<dbReference type="InterPro" id="IPR011990">
    <property type="entry name" value="TPR-like_helical_dom_sf"/>
</dbReference>
<accession>A0AA40EAQ0</accession>
<feature type="domain" description="NB-ARC" evidence="1">
    <location>
        <begin position="187"/>
        <end position="352"/>
    </location>
</feature>
<dbReference type="RefSeq" id="XP_060301408.1">
    <property type="nucleotide sequence ID" value="XM_060445005.1"/>
</dbReference>
<sequence>MRVLSIGTGLGDVVAIKDKRLSILKALKDMATSSKKVAQRLDGQFGDTSQYSRFNVERGLEDITLSDWEKRSTISAHTHNYLRENQRSVKKFVKNFLVETEYGSRSGIAPAEQAAVAEGSQELPGRAVLIGAGNGRRVPHEAPPSASNDVQAGQAELGGTNHFPSPCHYIPLPENSRFVGREAALLYVQQRLFGPAHSRGRIAVVGLGGIGKTQVALQVANWAKKNRPQYSVLWLPALSNTTFEQACTEIAKRLGIRRADDWDIKETVQQYLSSDKARPWLLVVDNADDLDMVLGGLDSLGLIDCLPRSEHGKIMFTTRSVEVAEAVAEGGVIKLADMDGREALDLLEKCLQRRDLLSDKTGTGNAVATTWLVSFDQIRKLDTAAADLLMFMSHIEPKGIPRSILPSAESQEEMVHAIGTLYSYAFLNRREQAVVLLEKVLAIREQILIETHPDRLTSQHTLAVAYRANGQVTEAVVLLEKVVAIREQILIETHPDRLTSQHELAVAYQANGQVTEAVALLEKVVAIREQTLVETHPDRLGSQHTLAVAYQANGQVTEAVALLEKVLAIREQTLIETHPDRLASEGWLTYIMDNLNV</sequence>
<dbReference type="InterPro" id="IPR002182">
    <property type="entry name" value="NB-ARC"/>
</dbReference>
<dbReference type="GeneID" id="85328275"/>
<keyword evidence="2" id="KW-0378">Hydrolase</keyword>
<dbReference type="GO" id="GO:0016787">
    <property type="term" value="F:hydrolase activity"/>
    <property type="evidence" value="ECO:0007669"/>
    <property type="project" value="UniProtKB-KW"/>
</dbReference>
<dbReference type="PANTHER" id="PTHR46082">
    <property type="entry name" value="ATP/GTP-BINDING PROTEIN-RELATED"/>
    <property type="match status" value="1"/>
</dbReference>
<evidence type="ECO:0000259" key="1">
    <source>
        <dbReference type="Pfam" id="PF00931"/>
    </source>
</evidence>